<proteinExistence type="predicted"/>
<keyword evidence="1" id="KW-0560">Oxidoreductase</keyword>
<dbReference type="Pfam" id="PF02423">
    <property type="entry name" value="OCD_Mu_crystall"/>
    <property type="match status" value="1"/>
</dbReference>
<dbReference type="EC" id="1.4.1.1" evidence="1"/>
<name>A0A0H2LWE0_VARPD</name>
<gene>
    <name evidence="1" type="primary">ala3</name>
    <name evidence="1" type="ORF">VPARA_60170</name>
</gene>
<dbReference type="Gene3D" id="3.40.50.720">
    <property type="entry name" value="NAD(P)-binding Rossmann-like Domain"/>
    <property type="match status" value="1"/>
</dbReference>
<dbReference type="SUPFAM" id="SSF51735">
    <property type="entry name" value="NAD(P)-binding Rossmann-fold domains"/>
    <property type="match status" value="1"/>
</dbReference>
<dbReference type="InterPro" id="IPR003462">
    <property type="entry name" value="ODC_Mu_crystall"/>
</dbReference>
<comment type="caution">
    <text evidence="1">The sequence shown here is derived from an EMBL/GenBank/DDBJ whole genome shotgun (WGS) entry which is preliminary data.</text>
</comment>
<accession>A0A0H2LWE0</accession>
<dbReference type="InterPro" id="IPR036291">
    <property type="entry name" value="NAD(P)-bd_dom_sf"/>
</dbReference>
<protein>
    <submittedName>
        <fullName evidence="1">Alanine dehydrogenase</fullName>
        <ecNumber evidence="1">1.4.1.1</ecNumber>
    </submittedName>
</protein>
<dbReference type="PATRIC" id="fig|34073.19.peg.6178"/>
<dbReference type="InterPro" id="IPR023401">
    <property type="entry name" value="ODC_N"/>
</dbReference>
<dbReference type="Proteomes" id="UP000035170">
    <property type="component" value="Unassembled WGS sequence"/>
</dbReference>
<reference evidence="1" key="1">
    <citation type="submission" date="2015-03" db="EMBL/GenBank/DDBJ databases">
        <title>Genome sequence of Variovorax paradoxus TBEA6.</title>
        <authorList>
            <person name="Poehlein A."/>
            <person name="Schuldes J."/>
            <person name="Wuebbeler J.H."/>
            <person name="Hiessl S."/>
            <person name="Steinbuechel A."/>
            <person name="Daniel R."/>
        </authorList>
    </citation>
    <scope>NUCLEOTIDE SEQUENCE [LARGE SCALE GENOMIC DNA]</scope>
    <source>
        <strain evidence="1">TBEA6</strain>
    </source>
</reference>
<organism evidence="1 2">
    <name type="scientific">Variovorax paradoxus</name>
    <dbReference type="NCBI Taxonomy" id="34073"/>
    <lineage>
        <taxon>Bacteria</taxon>
        <taxon>Pseudomonadati</taxon>
        <taxon>Pseudomonadota</taxon>
        <taxon>Betaproteobacteria</taxon>
        <taxon>Burkholderiales</taxon>
        <taxon>Comamonadaceae</taxon>
        <taxon>Variovorax</taxon>
    </lineage>
</organism>
<sequence length="81" mass="8704">MRESDVECFRRVLKSGDVLAPIASGAWDKHHLIATLEDLCRGRHFGRSSADAITIYKAVGTALEDLAAASLAYDATVAEQA</sequence>
<dbReference type="GO" id="GO:0000286">
    <property type="term" value="F:alanine dehydrogenase activity"/>
    <property type="evidence" value="ECO:0007669"/>
    <property type="project" value="UniProtKB-EC"/>
</dbReference>
<evidence type="ECO:0000313" key="2">
    <source>
        <dbReference type="Proteomes" id="UP000035170"/>
    </source>
</evidence>
<dbReference type="Gene3D" id="3.30.1780.10">
    <property type="entry name" value="ornithine cyclodeaminase, domain 1"/>
    <property type="match status" value="1"/>
</dbReference>
<evidence type="ECO:0000313" key="1">
    <source>
        <dbReference type="EMBL" id="KLN52847.1"/>
    </source>
</evidence>
<dbReference type="EMBL" id="JZWI01000043">
    <property type="protein sequence ID" value="KLN52847.1"/>
    <property type="molecule type" value="Genomic_DNA"/>
</dbReference>
<keyword evidence="2" id="KW-1185">Reference proteome</keyword>
<dbReference type="AlphaFoldDB" id="A0A0H2LWE0"/>